<keyword evidence="3" id="KW-0677">Repeat</keyword>
<dbReference type="PANTHER" id="PTHR12916:SF4">
    <property type="entry name" value="UNINFLATABLE, ISOFORM C"/>
    <property type="match status" value="1"/>
</dbReference>
<dbReference type="InterPro" id="IPR000742">
    <property type="entry name" value="EGF"/>
</dbReference>
<keyword evidence="4 5" id="KW-1015">Disulfide bond</keyword>
<dbReference type="Gene3D" id="2.10.25.10">
    <property type="entry name" value="Laminin"/>
    <property type="match status" value="3"/>
</dbReference>
<feature type="disulfide bond" evidence="5">
    <location>
        <begin position="104"/>
        <end position="113"/>
    </location>
</feature>
<dbReference type="PROSITE" id="PS00010">
    <property type="entry name" value="ASX_HYDROXYL"/>
    <property type="match status" value="2"/>
</dbReference>
<evidence type="ECO:0000313" key="7">
    <source>
        <dbReference type="Ensembl" id="ENSEEEP00000060459.1"/>
    </source>
</evidence>
<dbReference type="InterPro" id="IPR001881">
    <property type="entry name" value="EGF-like_Ca-bd_dom"/>
</dbReference>
<evidence type="ECO:0000256" key="3">
    <source>
        <dbReference type="ARBA" id="ARBA00022737"/>
    </source>
</evidence>
<dbReference type="InterPro" id="IPR000152">
    <property type="entry name" value="EGF-type_Asp/Asn_hydroxyl_site"/>
</dbReference>
<keyword evidence="8" id="KW-1185">Reference proteome</keyword>
<dbReference type="SMART" id="SM00179">
    <property type="entry name" value="EGF_CA"/>
    <property type="match status" value="2"/>
</dbReference>
<evidence type="ECO:0000256" key="2">
    <source>
        <dbReference type="ARBA" id="ARBA00022729"/>
    </source>
</evidence>
<name>A0AAY5EUL7_ELEEL</name>
<feature type="disulfide bond" evidence="5">
    <location>
        <begin position="66"/>
        <end position="75"/>
    </location>
</feature>
<dbReference type="PANTHER" id="PTHR12916">
    <property type="entry name" value="CYTOCHROME C OXIDASE POLYPEPTIDE VIC-2"/>
    <property type="match status" value="1"/>
</dbReference>
<dbReference type="GeneTree" id="ENSGT00940000155719"/>
<dbReference type="InterPro" id="IPR013320">
    <property type="entry name" value="ConA-like_dom_sf"/>
</dbReference>
<feature type="domain" description="EGF-like" evidence="6">
    <location>
        <begin position="78"/>
        <end position="114"/>
    </location>
</feature>
<dbReference type="Proteomes" id="UP000314983">
    <property type="component" value="Chromosome 15"/>
</dbReference>
<reference evidence="7" key="2">
    <citation type="submission" date="2025-08" db="UniProtKB">
        <authorList>
            <consortium name="Ensembl"/>
        </authorList>
    </citation>
    <scope>IDENTIFICATION</scope>
</reference>
<proteinExistence type="predicted"/>
<dbReference type="CDD" id="cd00054">
    <property type="entry name" value="EGF_CA"/>
    <property type="match status" value="2"/>
</dbReference>
<keyword evidence="1 5" id="KW-0245">EGF-like domain</keyword>
<dbReference type="InterPro" id="IPR018097">
    <property type="entry name" value="EGF_Ca-bd_CS"/>
</dbReference>
<dbReference type="PROSITE" id="PS01186">
    <property type="entry name" value="EGF_2"/>
    <property type="match status" value="3"/>
</dbReference>
<reference evidence="7" key="3">
    <citation type="submission" date="2025-09" db="UniProtKB">
        <authorList>
            <consortium name="Ensembl"/>
        </authorList>
    </citation>
    <scope>IDENTIFICATION</scope>
</reference>
<sequence length="219" mass="23670">MHKKLLEAQSNVSISHITSDPCSLKPCKNGATCSKNIHINQDVTVLESSRLIFVSPHYAEVYNCTCLIGFTGTKCESDIDECTENPCENGGTCYNSPGGFFCHCTEGFSGLRCSTVDNECQTVVCSNGGTCWNIQGGFFCDCRPGYEGKSVCFLALEIVDGRLRLSYDLGSGVTRLETGKPVADGSFHNITIRRTGNVGHSSSCQIFIAFISVIKVCTI</sequence>
<dbReference type="Pfam" id="PF02210">
    <property type="entry name" value="Laminin_G_2"/>
    <property type="match status" value="1"/>
</dbReference>
<dbReference type="PROSITE" id="PS01187">
    <property type="entry name" value="EGF_CA"/>
    <property type="match status" value="1"/>
</dbReference>
<dbReference type="Pfam" id="PF00008">
    <property type="entry name" value="EGF"/>
    <property type="match status" value="2"/>
</dbReference>
<keyword evidence="2" id="KW-0732">Signal</keyword>
<evidence type="ECO:0000256" key="1">
    <source>
        <dbReference type="ARBA" id="ARBA00022536"/>
    </source>
</evidence>
<dbReference type="PRINTS" id="PR00010">
    <property type="entry name" value="EGFBLOOD"/>
</dbReference>
<dbReference type="Ensembl" id="ENSEEET00000058943.1">
    <property type="protein sequence ID" value="ENSEEEP00000060459.1"/>
    <property type="gene ID" value="ENSEEEG00000025511.1"/>
</dbReference>
<dbReference type="GO" id="GO:0005509">
    <property type="term" value="F:calcium ion binding"/>
    <property type="evidence" value="ECO:0007669"/>
    <property type="project" value="InterPro"/>
</dbReference>
<evidence type="ECO:0000256" key="4">
    <source>
        <dbReference type="ARBA" id="ARBA00023157"/>
    </source>
</evidence>
<organism evidence="7 8">
    <name type="scientific">Electrophorus electricus</name>
    <name type="common">Electric eel</name>
    <name type="synonym">Gymnotus electricus</name>
    <dbReference type="NCBI Taxonomy" id="8005"/>
    <lineage>
        <taxon>Eukaryota</taxon>
        <taxon>Metazoa</taxon>
        <taxon>Chordata</taxon>
        <taxon>Craniata</taxon>
        <taxon>Vertebrata</taxon>
        <taxon>Euteleostomi</taxon>
        <taxon>Actinopterygii</taxon>
        <taxon>Neopterygii</taxon>
        <taxon>Teleostei</taxon>
        <taxon>Ostariophysi</taxon>
        <taxon>Gymnotiformes</taxon>
        <taxon>Gymnotoidei</taxon>
        <taxon>Gymnotidae</taxon>
        <taxon>Electrophorus</taxon>
    </lineage>
</organism>
<evidence type="ECO:0000259" key="6">
    <source>
        <dbReference type="PROSITE" id="PS50026"/>
    </source>
</evidence>
<dbReference type="PROSITE" id="PS50026">
    <property type="entry name" value="EGF_3"/>
    <property type="match status" value="3"/>
</dbReference>
<evidence type="ECO:0000256" key="5">
    <source>
        <dbReference type="PROSITE-ProRule" id="PRU00076"/>
    </source>
</evidence>
<dbReference type="SUPFAM" id="SSF49899">
    <property type="entry name" value="Concanavalin A-like lectins/glucanases"/>
    <property type="match status" value="1"/>
</dbReference>
<dbReference type="AlphaFoldDB" id="A0AAY5EUL7"/>
<comment type="caution">
    <text evidence="5">Lacks conserved residue(s) required for the propagation of feature annotation.</text>
</comment>
<protein>
    <recommendedName>
        <fullName evidence="6">EGF-like domain-containing protein</fullName>
    </recommendedName>
</protein>
<feature type="domain" description="EGF-like" evidence="6">
    <location>
        <begin position="18"/>
        <end position="76"/>
    </location>
</feature>
<reference evidence="7 8" key="1">
    <citation type="submission" date="2020-05" db="EMBL/GenBank/DDBJ databases">
        <title>Electrophorus electricus (electric eel) genome, fEleEle1, primary haplotype.</title>
        <authorList>
            <person name="Myers G."/>
            <person name="Meyer A."/>
            <person name="Fedrigo O."/>
            <person name="Formenti G."/>
            <person name="Rhie A."/>
            <person name="Tracey A."/>
            <person name="Sims Y."/>
            <person name="Jarvis E.D."/>
        </authorList>
    </citation>
    <scope>NUCLEOTIDE SEQUENCE [LARGE SCALE GENOMIC DNA]</scope>
</reference>
<dbReference type="Gene3D" id="2.60.120.200">
    <property type="match status" value="1"/>
</dbReference>
<evidence type="ECO:0000313" key="8">
    <source>
        <dbReference type="Proteomes" id="UP000314983"/>
    </source>
</evidence>
<dbReference type="FunFam" id="2.10.25.10:FF:000125">
    <property type="entry name" value="Neurogenic locus notch protein-like"/>
    <property type="match status" value="1"/>
</dbReference>
<accession>A0AAY5EUL7</accession>
<dbReference type="CDD" id="cd00110">
    <property type="entry name" value="LamG"/>
    <property type="match status" value="1"/>
</dbReference>
<dbReference type="PROSITE" id="PS00022">
    <property type="entry name" value="EGF_1"/>
    <property type="match status" value="2"/>
</dbReference>
<feature type="domain" description="EGF-like" evidence="6">
    <location>
        <begin position="116"/>
        <end position="153"/>
    </location>
</feature>
<dbReference type="SUPFAM" id="SSF57196">
    <property type="entry name" value="EGF/Laminin"/>
    <property type="match status" value="1"/>
</dbReference>
<gene>
    <name evidence="7" type="primary">FSHB</name>
</gene>
<dbReference type="InterPro" id="IPR001791">
    <property type="entry name" value="Laminin_G"/>
</dbReference>
<dbReference type="SMART" id="SM00181">
    <property type="entry name" value="EGF"/>
    <property type="match status" value="3"/>
</dbReference>